<proteinExistence type="predicted"/>
<dbReference type="PANTHER" id="PTHR36436:SF6">
    <property type="entry name" value="SLL5081 PROTEIN"/>
    <property type="match status" value="1"/>
</dbReference>
<dbReference type="EMBL" id="AP017895">
    <property type="protein sequence ID" value="BAV88525.1"/>
    <property type="molecule type" value="Genomic_DNA"/>
</dbReference>
<dbReference type="KEGG" id="raj:RA11412_2226"/>
<protein>
    <recommendedName>
        <fullName evidence="3">DUF1963 domain-containing protein</fullName>
    </recommendedName>
</protein>
<dbReference type="Proteomes" id="UP000250241">
    <property type="component" value="Chromosome"/>
</dbReference>
<dbReference type="Gene3D" id="2.30.320.10">
    <property type="entry name" value="YwqG-like"/>
    <property type="match status" value="1"/>
</dbReference>
<dbReference type="SUPFAM" id="SSF103032">
    <property type="entry name" value="Hypothetical protein YwqG"/>
    <property type="match status" value="1"/>
</dbReference>
<keyword evidence="2" id="KW-1185">Reference proteome</keyword>
<dbReference type="InterPro" id="IPR035948">
    <property type="entry name" value="YwqG-like_sf"/>
</dbReference>
<dbReference type="PANTHER" id="PTHR36436">
    <property type="entry name" value="SLL5081 PROTEIN"/>
    <property type="match status" value="1"/>
</dbReference>
<evidence type="ECO:0000313" key="1">
    <source>
        <dbReference type="EMBL" id="BAV88525.1"/>
    </source>
</evidence>
<accession>A0A2Z5R161</accession>
<dbReference type="Pfam" id="PF09234">
    <property type="entry name" value="DUF1963"/>
    <property type="match status" value="1"/>
</dbReference>
<evidence type="ECO:0000313" key="2">
    <source>
        <dbReference type="Proteomes" id="UP000250241"/>
    </source>
</evidence>
<dbReference type="InterPro" id="IPR015315">
    <property type="entry name" value="DUF1963"/>
</dbReference>
<reference evidence="1 2" key="1">
    <citation type="submission" date="2016-10" db="EMBL/GenBank/DDBJ databases">
        <title>Genome sequence of Rothia aeria strain JCM11412.</title>
        <authorList>
            <person name="Nambu T."/>
        </authorList>
    </citation>
    <scope>NUCLEOTIDE SEQUENCE [LARGE SCALE GENOMIC DNA]</scope>
    <source>
        <strain evidence="1 2">JCM 11412</strain>
    </source>
</reference>
<dbReference type="AlphaFoldDB" id="A0A2Z5R161"/>
<evidence type="ECO:0008006" key="3">
    <source>
        <dbReference type="Google" id="ProtNLM"/>
    </source>
</evidence>
<organism evidence="1 2">
    <name type="scientific">Rothia aeria</name>
    <dbReference type="NCBI Taxonomy" id="172042"/>
    <lineage>
        <taxon>Bacteria</taxon>
        <taxon>Bacillati</taxon>
        <taxon>Actinomycetota</taxon>
        <taxon>Actinomycetes</taxon>
        <taxon>Micrococcales</taxon>
        <taxon>Micrococcaceae</taxon>
        <taxon>Rothia</taxon>
    </lineage>
</organism>
<name>A0A2Z5R161_9MICC</name>
<gene>
    <name evidence="1" type="ORF">RA11412_2226</name>
</gene>
<sequence length="333" mass="37835">MCFISHGGNCGEIYTRNSQTVTCSTQTCSNGVWAYGAEIFQDRVWGIEEYMTNKQAEILERARALLAEMNVGHQVPTMRINTQFAKYKTLPVTASKIGGVPYLPKGQDGPVDVNGEPLHMIAQINCADLPPNSIYPAEGLLQFWISPTETDTEDYTSSRYDRVIYYPKLGKANRKAHKLVITEDNGFIWPLLGGEYALSFEPENLEPGLKLKQYSTGQLFTRLWNERYPQEQIESPWDLDELAGIEGDDLASTFYEDLDHHQLGGVPEYIDWDPRDDNEEWKDYTINLLTLVSADDDTITIMWGDAGVANWLITPEQLKNLDFSKVFYSWDSC</sequence>